<dbReference type="InterPro" id="IPR013936">
    <property type="entry name" value="CRT-like"/>
</dbReference>
<comment type="similarity">
    <text evidence="2">Belongs to the CRT-like transporter family.</text>
</comment>
<evidence type="ECO:0000256" key="6">
    <source>
        <dbReference type="ARBA" id="ARBA00023136"/>
    </source>
</evidence>
<evidence type="ECO:0000256" key="1">
    <source>
        <dbReference type="ARBA" id="ARBA00004141"/>
    </source>
</evidence>
<sequence>MILNYIRSSPNLTVFLLVVFGALSKVFMKFQTIPMYNYPQTVNLVINIRNVILTTIVILLNRVKEYMQIRRENIANEHSGEQTNILEYMRSTMRWASNKDIILIGFLDAFTLIMLVFANTYLPGNLVVLLSQVIIPVSLIIDRILKKQHGHDNRKYIGAILIVLGLTVTIASIGAGADKECVAVVNIDENCSFCEDFSDEMSCEKTRDQETGDSLCEWKKDSDTYNGQQHWSFAMVIIGFSTYASTYYKAKFITRTALGDPEQSIAFESPVYFFGWISRWQLVFAVMFTPMFRWVHEPEIDFVDVPSNVGDGFQCLFGTNSIEDTCNPDECGHGALTYINLFLLFNLVYNILVYTVIEVPGSDDVIWFAMTIIIPICNITYNIPGIPDERVPSASNIVSLLLVVGGAVLYRKSEYWDSVFKGLRSRNDNSEISTTDPLLGVSGHDITTVGTLAHCEATRRESISMCVTGF</sequence>
<dbReference type="Pfam" id="PF08627">
    <property type="entry name" value="CRT-like"/>
    <property type="match status" value="2"/>
</dbReference>
<evidence type="ECO:0000256" key="2">
    <source>
        <dbReference type="ARBA" id="ARBA00006690"/>
    </source>
</evidence>
<dbReference type="EMBL" id="HBGY01031752">
    <property type="protein sequence ID" value="CAD9610536.1"/>
    <property type="molecule type" value="Transcribed_RNA"/>
</dbReference>
<evidence type="ECO:0000256" key="4">
    <source>
        <dbReference type="ARBA" id="ARBA00022692"/>
    </source>
</evidence>
<evidence type="ECO:0000256" key="3">
    <source>
        <dbReference type="ARBA" id="ARBA00022448"/>
    </source>
</evidence>
<feature type="transmembrane region" description="Helical" evidence="7">
    <location>
        <begin position="44"/>
        <end position="61"/>
    </location>
</feature>
<feature type="transmembrane region" description="Helical" evidence="7">
    <location>
        <begin position="393"/>
        <end position="410"/>
    </location>
</feature>
<gene>
    <name evidence="8" type="ORF">LDAN0321_LOCUS19808</name>
</gene>
<evidence type="ECO:0000256" key="5">
    <source>
        <dbReference type="ARBA" id="ARBA00022989"/>
    </source>
</evidence>
<feature type="transmembrane region" description="Helical" evidence="7">
    <location>
        <begin position="231"/>
        <end position="250"/>
    </location>
</feature>
<keyword evidence="4 7" id="KW-0812">Transmembrane</keyword>
<keyword evidence="3" id="KW-0813">Transport</keyword>
<protein>
    <recommendedName>
        <fullName evidence="9">EamA domain-containing protein</fullName>
    </recommendedName>
</protein>
<feature type="transmembrane region" description="Helical" evidence="7">
    <location>
        <begin position="101"/>
        <end position="120"/>
    </location>
</feature>
<organism evidence="8">
    <name type="scientific">Leptocylindrus danicus</name>
    <dbReference type="NCBI Taxonomy" id="163516"/>
    <lineage>
        <taxon>Eukaryota</taxon>
        <taxon>Sar</taxon>
        <taxon>Stramenopiles</taxon>
        <taxon>Ochrophyta</taxon>
        <taxon>Bacillariophyta</taxon>
        <taxon>Coscinodiscophyceae</taxon>
        <taxon>Chaetocerotophycidae</taxon>
        <taxon>Leptocylindrales</taxon>
        <taxon>Leptocylindraceae</taxon>
        <taxon>Leptocylindrus</taxon>
    </lineage>
</organism>
<comment type="subcellular location">
    <subcellularLocation>
        <location evidence="1">Membrane</location>
        <topology evidence="1">Multi-pass membrane protein</topology>
    </subcellularLocation>
</comment>
<keyword evidence="5 7" id="KW-1133">Transmembrane helix</keyword>
<name>A0A7S2LM55_9STRA</name>
<dbReference type="GO" id="GO:0016020">
    <property type="term" value="C:membrane"/>
    <property type="evidence" value="ECO:0007669"/>
    <property type="project" value="UniProtKB-SubCell"/>
</dbReference>
<feature type="transmembrane region" description="Helical" evidence="7">
    <location>
        <begin position="157"/>
        <end position="177"/>
    </location>
</feature>
<reference evidence="8" key="1">
    <citation type="submission" date="2021-01" db="EMBL/GenBank/DDBJ databases">
        <authorList>
            <person name="Corre E."/>
            <person name="Pelletier E."/>
            <person name="Niang G."/>
            <person name="Scheremetjew M."/>
            <person name="Finn R."/>
            <person name="Kale V."/>
            <person name="Holt S."/>
            <person name="Cochrane G."/>
            <person name="Meng A."/>
            <person name="Brown T."/>
            <person name="Cohen L."/>
        </authorList>
    </citation>
    <scope>NUCLEOTIDE SEQUENCE</scope>
    <source>
        <strain evidence="8">B650</strain>
    </source>
</reference>
<feature type="transmembrane region" description="Helical" evidence="7">
    <location>
        <begin position="364"/>
        <end position="381"/>
    </location>
</feature>
<keyword evidence="6 7" id="KW-0472">Membrane</keyword>
<dbReference type="PANTHER" id="PTHR31326">
    <property type="entry name" value="PROTEIN CLT2, CHLOROPLASTIC"/>
    <property type="match status" value="1"/>
</dbReference>
<evidence type="ECO:0008006" key="9">
    <source>
        <dbReference type="Google" id="ProtNLM"/>
    </source>
</evidence>
<evidence type="ECO:0000256" key="7">
    <source>
        <dbReference type="SAM" id="Phobius"/>
    </source>
</evidence>
<feature type="transmembrane region" description="Helical" evidence="7">
    <location>
        <begin position="126"/>
        <end position="145"/>
    </location>
</feature>
<feature type="transmembrane region" description="Helical" evidence="7">
    <location>
        <begin position="338"/>
        <end position="357"/>
    </location>
</feature>
<evidence type="ECO:0000313" key="8">
    <source>
        <dbReference type="EMBL" id="CAD9610536.1"/>
    </source>
</evidence>
<dbReference type="AlphaFoldDB" id="A0A7S2LM55"/>
<accession>A0A7S2LM55</accession>
<proteinExistence type="inferred from homology"/>
<dbReference type="PANTHER" id="PTHR31326:SF1">
    <property type="entry name" value="PROTEIN CLT2, CHLOROPLASTIC"/>
    <property type="match status" value="1"/>
</dbReference>